<proteinExistence type="predicted"/>
<organism evidence="2 4">
    <name type="scientific">Legionella cherrii</name>
    <dbReference type="NCBI Taxonomy" id="28084"/>
    <lineage>
        <taxon>Bacteria</taxon>
        <taxon>Pseudomonadati</taxon>
        <taxon>Pseudomonadota</taxon>
        <taxon>Gammaproteobacteria</taxon>
        <taxon>Legionellales</taxon>
        <taxon>Legionellaceae</taxon>
        <taxon>Legionella</taxon>
    </lineage>
</organism>
<gene>
    <name evidence="2" type="ORF">Lche_1536</name>
    <name evidence="3" type="ORF">NCTC11976_02210</name>
</gene>
<dbReference type="STRING" id="28084.Lche_1536"/>
<name>A0A0W0S7E1_9GAMM</name>
<dbReference type="InterPro" id="IPR009288">
    <property type="entry name" value="AIG2-like_dom"/>
</dbReference>
<keyword evidence="5" id="KW-1185">Reference proteome</keyword>
<reference evidence="2 4" key="1">
    <citation type="submission" date="2015-11" db="EMBL/GenBank/DDBJ databases">
        <title>Genomic analysis of 38 Legionella species identifies large and diverse effector repertoires.</title>
        <authorList>
            <person name="Burstein D."/>
            <person name="Amaro F."/>
            <person name="Zusman T."/>
            <person name="Lifshitz Z."/>
            <person name="Cohen O."/>
            <person name="Gilbert J.A."/>
            <person name="Pupko T."/>
            <person name="Shuman H.A."/>
            <person name="Segal G."/>
        </authorList>
    </citation>
    <scope>NUCLEOTIDE SEQUENCE [LARGE SCALE GENOMIC DNA]</scope>
    <source>
        <strain evidence="2 4">ORW</strain>
    </source>
</reference>
<dbReference type="RefSeq" id="WP_028380604.1">
    <property type="nucleotide sequence ID" value="NZ_CAAAIT010000001.1"/>
</dbReference>
<dbReference type="EMBL" id="LNXW01000013">
    <property type="protein sequence ID" value="KTC79516.1"/>
    <property type="molecule type" value="Genomic_DNA"/>
</dbReference>
<reference evidence="3 5" key="2">
    <citation type="submission" date="2018-12" db="EMBL/GenBank/DDBJ databases">
        <authorList>
            <consortium name="Pathogen Informatics"/>
        </authorList>
    </citation>
    <scope>NUCLEOTIDE SEQUENCE [LARGE SCALE GENOMIC DNA]</scope>
    <source>
        <strain evidence="3 5">NCTC11976</strain>
    </source>
</reference>
<protein>
    <submittedName>
        <fullName evidence="2 3">AIG2-like family</fullName>
    </submittedName>
</protein>
<evidence type="ECO:0000313" key="2">
    <source>
        <dbReference type="EMBL" id="KTC79516.1"/>
    </source>
</evidence>
<dbReference type="PATRIC" id="fig|28084.5.peg.1668"/>
<sequence>MNTEKLFSYGTLRYESVQLSNFGRKLQGTEDSLPGFGMSKVKIKDSSVIATSGEEEHPIITYTGKSADSVEGMVFDVSAEELKKADSYEVADYKRIQVKLASGLYAWVYVHVESIELTYSDN</sequence>
<evidence type="ECO:0000313" key="5">
    <source>
        <dbReference type="Proteomes" id="UP000277577"/>
    </source>
</evidence>
<dbReference type="Gene3D" id="3.10.490.10">
    <property type="entry name" value="Gamma-glutamyl cyclotransferase-like"/>
    <property type="match status" value="1"/>
</dbReference>
<evidence type="ECO:0000259" key="1">
    <source>
        <dbReference type="Pfam" id="PF06094"/>
    </source>
</evidence>
<dbReference type="SUPFAM" id="SSF110857">
    <property type="entry name" value="Gamma-glutamyl cyclotransferase-like"/>
    <property type="match status" value="1"/>
</dbReference>
<evidence type="ECO:0000313" key="3">
    <source>
        <dbReference type="EMBL" id="VEB37424.1"/>
    </source>
</evidence>
<dbReference type="Proteomes" id="UP000277577">
    <property type="component" value="Chromosome"/>
</dbReference>
<dbReference type="Proteomes" id="UP000054921">
    <property type="component" value="Unassembled WGS sequence"/>
</dbReference>
<dbReference type="CDD" id="cd06661">
    <property type="entry name" value="GGCT_like"/>
    <property type="match status" value="1"/>
</dbReference>
<evidence type="ECO:0000313" key="4">
    <source>
        <dbReference type="Proteomes" id="UP000054921"/>
    </source>
</evidence>
<accession>A0A0W0S7E1</accession>
<dbReference type="AlphaFoldDB" id="A0A0W0S7E1"/>
<feature type="domain" description="Gamma-glutamylcyclotransferase AIG2-like" evidence="1">
    <location>
        <begin position="6"/>
        <end position="111"/>
    </location>
</feature>
<dbReference type="InterPro" id="IPR013024">
    <property type="entry name" value="GGCT-like"/>
</dbReference>
<dbReference type="Pfam" id="PF06094">
    <property type="entry name" value="GGACT"/>
    <property type="match status" value="1"/>
</dbReference>
<dbReference type="InterPro" id="IPR036568">
    <property type="entry name" value="GGCT-like_sf"/>
</dbReference>
<dbReference type="OrthoDB" id="9798388at2"/>
<dbReference type="EMBL" id="LR134173">
    <property type="protein sequence ID" value="VEB37424.1"/>
    <property type="molecule type" value="Genomic_DNA"/>
</dbReference>